<dbReference type="SMART" id="SM00460">
    <property type="entry name" value="TGc"/>
    <property type="match status" value="1"/>
</dbReference>
<name>A0A290Q909_9BACT</name>
<dbReference type="Proteomes" id="UP000217265">
    <property type="component" value="Chromosome"/>
</dbReference>
<dbReference type="InterPro" id="IPR013589">
    <property type="entry name" value="Bac_transglu_N"/>
</dbReference>
<sequence>MQKIQINHHTRYSYSAPVILGPHRLFIRPREGHDILIASSRLEISPTPASITWHRDVHGNSVATVVFGEPADSLSILSEVIVEHYDEQPLDFVIEDRAAKFPFVLTPAERMDLMPYLTPSYPEDQSQLDQWTQSFWKAGNTADTSALLNEINRSIANNFSYARREEPGVQRPSKTLATQSGSCRDFATLMIETCRFLGLPARFVSGYASTEDIPAALGSTHAWAEVYLPGAGWKGFDSTGGVIVGPKHIAIAVGRDPESLPPISGSFDIGNNLNVTSSMEVTVEVKRQD</sequence>
<evidence type="ECO:0000259" key="1">
    <source>
        <dbReference type="SMART" id="SM00460"/>
    </source>
</evidence>
<dbReference type="PANTHER" id="PTHR33490:SF1">
    <property type="entry name" value="SLL1233 PROTEIN"/>
    <property type="match status" value="1"/>
</dbReference>
<dbReference type="EMBL" id="CP023344">
    <property type="protein sequence ID" value="ATC62726.1"/>
    <property type="molecule type" value="Genomic_DNA"/>
</dbReference>
<proteinExistence type="predicted"/>
<dbReference type="RefSeq" id="WP_096054361.1">
    <property type="nucleotide sequence ID" value="NZ_CP023344.1"/>
</dbReference>
<keyword evidence="2" id="KW-0645">Protease</keyword>
<dbReference type="Pfam" id="PF01841">
    <property type="entry name" value="Transglut_core"/>
    <property type="match status" value="1"/>
</dbReference>
<dbReference type="InterPro" id="IPR038765">
    <property type="entry name" value="Papain-like_cys_pep_sf"/>
</dbReference>
<dbReference type="AlphaFoldDB" id="A0A290Q909"/>
<evidence type="ECO:0000313" key="3">
    <source>
        <dbReference type="Proteomes" id="UP000217265"/>
    </source>
</evidence>
<dbReference type="GO" id="GO:0008233">
    <property type="term" value="F:peptidase activity"/>
    <property type="evidence" value="ECO:0007669"/>
    <property type="project" value="UniProtKB-KW"/>
</dbReference>
<organism evidence="2 3">
    <name type="scientific">Nibricoccus aquaticus</name>
    <dbReference type="NCBI Taxonomy" id="2576891"/>
    <lineage>
        <taxon>Bacteria</taxon>
        <taxon>Pseudomonadati</taxon>
        <taxon>Verrucomicrobiota</taxon>
        <taxon>Opitutia</taxon>
        <taxon>Opitutales</taxon>
        <taxon>Opitutaceae</taxon>
        <taxon>Nibricoccus</taxon>
    </lineage>
</organism>
<dbReference type="PANTHER" id="PTHR33490">
    <property type="entry name" value="BLR5614 PROTEIN-RELATED"/>
    <property type="match status" value="1"/>
</dbReference>
<reference evidence="2 3" key="1">
    <citation type="submission" date="2017-09" db="EMBL/GenBank/DDBJ databases">
        <title>Complete genome sequence of Verrucomicrobial strain HZ-65, isolated from freshwater.</title>
        <authorList>
            <person name="Choi A."/>
        </authorList>
    </citation>
    <scope>NUCLEOTIDE SEQUENCE [LARGE SCALE GENOMIC DNA]</scope>
    <source>
        <strain evidence="2 3">HZ-65</strain>
    </source>
</reference>
<dbReference type="OrthoDB" id="9787782at2"/>
<keyword evidence="2" id="KW-0378">Hydrolase</keyword>
<evidence type="ECO:0000313" key="2">
    <source>
        <dbReference type="EMBL" id="ATC62726.1"/>
    </source>
</evidence>
<protein>
    <submittedName>
        <fullName evidence="2">Cysteine protease</fullName>
    </submittedName>
</protein>
<dbReference type="SUPFAM" id="SSF54001">
    <property type="entry name" value="Cysteine proteinases"/>
    <property type="match status" value="1"/>
</dbReference>
<feature type="domain" description="Transglutaminase-like" evidence="1">
    <location>
        <begin position="175"/>
        <end position="240"/>
    </location>
</feature>
<accession>A0A290Q909</accession>
<dbReference type="Gene3D" id="3.10.620.30">
    <property type="match status" value="1"/>
</dbReference>
<gene>
    <name evidence="2" type="ORF">CMV30_01390</name>
</gene>
<dbReference type="GO" id="GO:0006508">
    <property type="term" value="P:proteolysis"/>
    <property type="evidence" value="ECO:0007669"/>
    <property type="project" value="UniProtKB-KW"/>
</dbReference>
<dbReference type="InterPro" id="IPR002931">
    <property type="entry name" value="Transglutaminase-like"/>
</dbReference>
<dbReference type="KEGG" id="vbh:CMV30_01390"/>
<dbReference type="Pfam" id="PF08379">
    <property type="entry name" value="Bact_transglu_N"/>
    <property type="match status" value="1"/>
</dbReference>
<keyword evidence="3" id="KW-1185">Reference proteome</keyword>